<gene>
    <name evidence="2" type="ORF">FKW77_008745</name>
</gene>
<evidence type="ECO:0000256" key="1">
    <source>
        <dbReference type="SAM" id="Phobius"/>
    </source>
</evidence>
<reference evidence="2 3" key="1">
    <citation type="submission" date="2019-07" db="EMBL/GenBank/DDBJ databases">
        <title>Finished genome of Venturia effusa.</title>
        <authorList>
            <person name="Young C.A."/>
            <person name="Cox M.P."/>
            <person name="Ganley A.R.D."/>
            <person name="David W.J."/>
        </authorList>
    </citation>
    <scope>NUCLEOTIDE SEQUENCE [LARGE SCALE GENOMIC DNA]</scope>
    <source>
        <strain evidence="3">albino</strain>
    </source>
</reference>
<feature type="transmembrane region" description="Helical" evidence="1">
    <location>
        <begin position="40"/>
        <end position="60"/>
    </location>
</feature>
<protein>
    <submittedName>
        <fullName evidence="2">Uncharacterized protein</fullName>
    </submittedName>
</protein>
<sequence>MFRARNTLRKQSSQLYKFWHRNLGTPGFTRSFSNSGKAFTWLYTLPVVVVVVASSFSPLFSKQETPLLCSESNGRYALEPLLVLYYTNKPCQPGAISDIPAFVASRLVSERLHRYSHTKDKLSVKDELLLAMATRLALLRRGGTDEVSAEMKNNLQMFAETESIGLKDSPFGREKSDLSLMTEDAKTVWITDGIAYFIMSEDMDKAIQLPLEKCMETLIARDHFENSKFMTELGPEERMIVFELYKEAQKACQKGKVGEEIERLGLPVAPGQDVKLMDAMMDVYWRLSKEEVLKGVVHN</sequence>
<keyword evidence="1" id="KW-0812">Transmembrane</keyword>
<evidence type="ECO:0000313" key="3">
    <source>
        <dbReference type="Proteomes" id="UP000316270"/>
    </source>
</evidence>
<dbReference type="Proteomes" id="UP000316270">
    <property type="component" value="Chromosome 6"/>
</dbReference>
<name>A0A517L7W9_9PEZI</name>
<proteinExistence type="predicted"/>
<keyword evidence="3" id="KW-1185">Reference proteome</keyword>
<keyword evidence="1" id="KW-1133">Transmembrane helix</keyword>
<dbReference type="OrthoDB" id="10358318at2759"/>
<dbReference type="AlphaFoldDB" id="A0A517L7W9"/>
<evidence type="ECO:0000313" key="2">
    <source>
        <dbReference type="EMBL" id="QDS71729.1"/>
    </source>
</evidence>
<accession>A0A517L7W9</accession>
<keyword evidence="1" id="KW-0472">Membrane</keyword>
<dbReference type="EMBL" id="CP042190">
    <property type="protein sequence ID" value="QDS71729.1"/>
    <property type="molecule type" value="Genomic_DNA"/>
</dbReference>
<organism evidence="2 3">
    <name type="scientific">Venturia effusa</name>
    <dbReference type="NCBI Taxonomy" id="50376"/>
    <lineage>
        <taxon>Eukaryota</taxon>
        <taxon>Fungi</taxon>
        <taxon>Dikarya</taxon>
        <taxon>Ascomycota</taxon>
        <taxon>Pezizomycotina</taxon>
        <taxon>Dothideomycetes</taxon>
        <taxon>Pleosporomycetidae</taxon>
        <taxon>Venturiales</taxon>
        <taxon>Venturiaceae</taxon>
        <taxon>Venturia</taxon>
    </lineage>
</organism>